<dbReference type="Pfam" id="PF11659">
    <property type="entry name" value="DUF3261"/>
    <property type="match status" value="1"/>
</dbReference>
<sequence>MKNKILSTFFIFIFLSGCSLLQTKQQIDVTVAITPDTTVTLPQPQQLGIDKTISQIVSATYYDKDGKQKNLTTNMIIEANSKHIIMVALSAWGGSLFKLDYNGKDIQSSSLPMPNQNIGVKQSLTEFIISQAPVNIVKEMFANTSISVSEKANERILTSKDGKKILTIKYSDNNKKITIHNYHYNYTINITDLDQ</sequence>
<accession>A0A9Q2KSW0</accession>
<gene>
    <name evidence="2" type="ORF">IB647_07725</name>
</gene>
<dbReference type="InterPro" id="IPR021675">
    <property type="entry name" value="DUF3261"/>
</dbReference>
<keyword evidence="1" id="KW-0732">Signal</keyword>
<name>A0A9Q2KSW0_9GAMM</name>
<dbReference type="PROSITE" id="PS51257">
    <property type="entry name" value="PROKAR_LIPOPROTEIN"/>
    <property type="match status" value="1"/>
</dbReference>
<reference evidence="2 3" key="1">
    <citation type="submission" date="2020-09" db="EMBL/GenBank/DDBJ databases">
        <title>Development of specific Francisella tularensis PCR assay based on in-depth characterization of family Francisellaceae.</title>
        <authorList>
            <person name="Ohrman C."/>
            <person name="Sahl J."/>
            <person name="Sjodin A."/>
            <person name="Uneklint I."/>
            <person name="Ballard R."/>
            <person name="Karlsson L."/>
            <person name="Mcdonough R."/>
            <person name="Sundell D."/>
            <person name="Soria K."/>
            <person name="Brindeflk B."/>
            <person name="Vallesi A."/>
            <person name="Ramirez-Paredes J.G."/>
            <person name="Colquhoun D."/>
            <person name="Myrtennas K."/>
            <person name="Birdsell D."/>
            <person name="Johansson A."/>
            <person name="Wagner D."/>
            <person name="Forsman M."/>
        </authorList>
    </citation>
    <scope>NUCLEOTIDE SEQUENCE [LARGE SCALE GENOMIC DNA]</scope>
    <source>
        <strain evidence="2 3">FSC1140</strain>
    </source>
</reference>
<dbReference type="RefSeq" id="WP_159184125.1">
    <property type="nucleotide sequence ID" value="NZ_JACVJL010000151.1"/>
</dbReference>
<feature type="signal peptide" evidence="1">
    <location>
        <begin position="1"/>
        <end position="21"/>
    </location>
</feature>
<organism evidence="2 3">
    <name type="scientific">Francisella noatunensis</name>
    <dbReference type="NCBI Taxonomy" id="657445"/>
    <lineage>
        <taxon>Bacteria</taxon>
        <taxon>Pseudomonadati</taxon>
        <taxon>Pseudomonadota</taxon>
        <taxon>Gammaproteobacteria</taxon>
        <taxon>Thiotrichales</taxon>
        <taxon>Francisellaceae</taxon>
        <taxon>Francisella</taxon>
    </lineage>
</organism>
<feature type="chain" id="PRO_5040487924" evidence="1">
    <location>
        <begin position="22"/>
        <end position="195"/>
    </location>
</feature>
<comment type="caution">
    <text evidence="2">The sequence shown here is derived from an EMBL/GenBank/DDBJ whole genome shotgun (WGS) entry which is preliminary data.</text>
</comment>
<dbReference type="AlphaFoldDB" id="A0A9Q2KSW0"/>
<dbReference type="GeneID" id="93254741"/>
<evidence type="ECO:0000256" key="1">
    <source>
        <dbReference type="SAM" id="SignalP"/>
    </source>
</evidence>
<evidence type="ECO:0000313" key="3">
    <source>
        <dbReference type="Proteomes" id="UP000701999"/>
    </source>
</evidence>
<dbReference type="EMBL" id="JACVKN010000162">
    <property type="protein sequence ID" value="MBK2065501.1"/>
    <property type="molecule type" value="Genomic_DNA"/>
</dbReference>
<keyword evidence="3" id="KW-1185">Reference proteome</keyword>
<protein>
    <submittedName>
        <fullName evidence="2">DUF3261 domain-containing protein</fullName>
    </submittedName>
</protein>
<proteinExistence type="predicted"/>
<dbReference type="Proteomes" id="UP000701999">
    <property type="component" value="Unassembled WGS sequence"/>
</dbReference>
<evidence type="ECO:0000313" key="2">
    <source>
        <dbReference type="EMBL" id="MBK2065501.1"/>
    </source>
</evidence>